<feature type="coiled-coil region" evidence="1">
    <location>
        <begin position="135"/>
        <end position="197"/>
    </location>
</feature>
<dbReference type="InterPro" id="IPR025519">
    <property type="entry name" value="DUF4407"/>
</dbReference>
<gene>
    <name evidence="4" type="ORF">SK803_12615</name>
</gene>
<feature type="compositionally biased region" description="Gly residues" evidence="2">
    <location>
        <begin position="447"/>
        <end position="483"/>
    </location>
</feature>
<evidence type="ECO:0000256" key="3">
    <source>
        <dbReference type="SAM" id="Phobius"/>
    </source>
</evidence>
<feature type="transmembrane region" description="Helical" evidence="3">
    <location>
        <begin position="56"/>
        <end position="75"/>
    </location>
</feature>
<keyword evidence="3" id="KW-1133">Transmembrane helix</keyword>
<keyword evidence="3" id="KW-0472">Membrane</keyword>
<feature type="region of interest" description="Disordered" evidence="2">
    <location>
        <begin position="442"/>
        <end position="600"/>
    </location>
</feature>
<feature type="transmembrane region" description="Helical" evidence="3">
    <location>
        <begin position="96"/>
        <end position="116"/>
    </location>
</feature>
<dbReference type="Proteomes" id="UP001285521">
    <property type="component" value="Unassembled WGS sequence"/>
</dbReference>
<evidence type="ECO:0000256" key="2">
    <source>
        <dbReference type="SAM" id="MobiDB-lite"/>
    </source>
</evidence>
<dbReference type="Pfam" id="PF14362">
    <property type="entry name" value="DUF4407"/>
    <property type="match status" value="1"/>
</dbReference>
<accession>A0ABU4SZ83</accession>
<name>A0ABU4SZ83_9PSEU</name>
<dbReference type="RefSeq" id="WP_319966128.1">
    <property type="nucleotide sequence ID" value="NZ_JAXAVW010000009.1"/>
</dbReference>
<feature type="compositionally biased region" description="Low complexity" evidence="2">
    <location>
        <begin position="484"/>
        <end position="495"/>
    </location>
</feature>
<reference evidence="4 5" key="1">
    <citation type="submission" date="2023-11" db="EMBL/GenBank/DDBJ databases">
        <title>Lentzea sokolovensis, sp. nov., Lentzea kristufkii, sp. nov., and Lentzea miocenensis, sp. nov., rare actinobacteria from Sokolov Coal Basin, Miocene lacustrine sediment, Czech Republic.</title>
        <authorList>
            <person name="Lara A."/>
            <person name="Kotroba L."/>
            <person name="Nouioui I."/>
            <person name="Neumann-Schaal M."/>
            <person name="Mast Y."/>
            <person name="Chronakova A."/>
        </authorList>
    </citation>
    <scope>NUCLEOTIDE SEQUENCE [LARGE SCALE GENOMIC DNA]</scope>
    <source>
        <strain evidence="4 5">BCCO 10_0856</strain>
    </source>
</reference>
<evidence type="ECO:0000313" key="4">
    <source>
        <dbReference type="EMBL" id="MDX8031062.1"/>
    </source>
</evidence>
<proteinExistence type="predicted"/>
<comment type="caution">
    <text evidence="4">The sequence shown here is derived from an EMBL/GenBank/DDBJ whole genome shotgun (WGS) entry which is preliminary data.</text>
</comment>
<feature type="compositionally biased region" description="Low complexity" evidence="2">
    <location>
        <begin position="543"/>
        <end position="552"/>
    </location>
</feature>
<evidence type="ECO:0000313" key="5">
    <source>
        <dbReference type="Proteomes" id="UP001285521"/>
    </source>
</evidence>
<feature type="compositionally biased region" description="Polar residues" evidence="2">
    <location>
        <begin position="588"/>
        <end position="600"/>
    </location>
</feature>
<keyword evidence="1" id="KW-0175">Coiled coil</keyword>
<feature type="transmembrane region" description="Helical" evidence="3">
    <location>
        <begin position="29"/>
        <end position="50"/>
    </location>
</feature>
<dbReference type="EMBL" id="JAXAVW010000009">
    <property type="protein sequence ID" value="MDX8031062.1"/>
    <property type="molecule type" value="Genomic_DNA"/>
</dbReference>
<sequence length="600" mass="62219">MSVTRWLARVSGARADILQKAPGDVVKHATMGGVLLSTAAVAVVSAYFAMTSQLDLPLAIALPAALGWGVIIFNLDRMLVVTMTRGNGKLLNFLVALPRLGLAIVIGTVISIPLVLKIFEPEIHNELVVMQVESIQRTQAKTDEALKKIGELETEEKRLLEILSGRAVTTAADDPDVKAAKTTLDNAEKVYQEASRLAQCEFDGSCGTGKEGDGEAYRQKKAVADEARGKRDKAAEDLSATTARVDKRIADGSSTASNAATQRLPGVQAELEVLRKQAESLRQQGFEAAAGDTGLLARLEALDRITANRDSGGKADFMLFLLFLCIELLPVIVKLLSLFGKETLYDSLLRRADEGADVDDEAWADRDRDIALLQAKHKFDEEEHRLTSHAAMQAQTSQAVADEQLKIAMSSIKVWSELAQLRADEALDDWYKANVAHRHGPANSGPMMGGQAMGGQAGGGQASGGPGRAGHASGGHATGGHAGAGAASAGHAVAGPAGGWHTNGGHAGGGHAGAAPASGRHANGGPTSNGHAGGVPPTGAPAGGAPASSGSAIGHQVVHPSHSPAGTSHHTPISGDPSATTPIPRYVNGSNHTPTQNPNP</sequence>
<organism evidence="4 5">
    <name type="scientific">Lentzea miocenica</name>
    <dbReference type="NCBI Taxonomy" id="3095431"/>
    <lineage>
        <taxon>Bacteria</taxon>
        <taxon>Bacillati</taxon>
        <taxon>Actinomycetota</taxon>
        <taxon>Actinomycetes</taxon>
        <taxon>Pseudonocardiales</taxon>
        <taxon>Pseudonocardiaceae</taxon>
        <taxon>Lentzea</taxon>
    </lineage>
</organism>
<keyword evidence="3" id="KW-0812">Transmembrane</keyword>
<feature type="compositionally biased region" description="Polar residues" evidence="2">
    <location>
        <begin position="564"/>
        <end position="581"/>
    </location>
</feature>
<keyword evidence="5" id="KW-1185">Reference proteome</keyword>
<evidence type="ECO:0000256" key="1">
    <source>
        <dbReference type="SAM" id="Coils"/>
    </source>
</evidence>
<protein>
    <submittedName>
        <fullName evidence="4">DUF4407 domain-containing protein</fullName>
    </submittedName>
</protein>
<feature type="compositionally biased region" description="Gly residues" evidence="2">
    <location>
        <begin position="496"/>
        <end position="512"/>
    </location>
</feature>